<dbReference type="PANTHER" id="PTHR31817:SF0">
    <property type="entry name" value="CHROMOSOME UNDETERMINED SCAFFOLD_67, WHOLE GENOME SHOTGUN SEQUENCE"/>
    <property type="match status" value="1"/>
</dbReference>
<evidence type="ECO:0000313" key="6">
    <source>
        <dbReference type="Proteomes" id="UP000199495"/>
    </source>
</evidence>
<evidence type="ECO:0000256" key="4">
    <source>
        <dbReference type="ARBA" id="ARBA00023049"/>
    </source>
</evidence>
<gene>
    <name evidence="5" type="ORF">SAMN04487974_10236</name>
</gene>
<evidence type="ECO:0000256" key="3">
    <source>
        <dbReference type="ARBA" id="ARBA00022801"/>
    </source>
</evidence>
<evidence type="ECO:0008006" key="7">
    <source>
        <dbReference type="Google" id="ProtNLM"/>
    </source>
</evidence>
<reference evidence="5 6" key="1">
    <citation type="submission" date="2016-10" db="EMBL/GenBank/DDBJ databases">
        <authorList>
            <person name="de Groot N.N."/>
        </authorList>
    </citation>
    <scope>NUCLEOTIDE SEQUENCE [LARGE SCALE GENOMIC DNA]</scope>
    <source>
        <strain evidence="5 6">CGMCC 1.10267</strain>
    </source>
</reference>
<dbReference type="AlphaFoldDB" id="A0A1G7TCY4"/>
<keyword evidence="2" id="KW-0645">Protease</keyword>
<evidence type="ECO:0000256" key="2">
    <source>
        <dbReference type="ARBA" id="ARBA00022670"/>
    </source>
</evidence>
<keyword evidence="3" id="KW-0378">Hydrolase</keyword>
<dbReference type="InterPro" id="IPR012548">
    <property type="entry name" value="MATCAP"/>
</dbReference>
<dbReference type="STRING" id="440168.SAMN04487974_10236"/>
<dbReference type="NCBIfam" id="TIGR02421">
    <property type="entry name" value="QEGLA"/>
    <property type="match status" value="1"/>
</dbReference>
<dbReference type="GO" id="GO:0006508">
    <property type="term" value="P:proteolysis"/>
    <property type="evidence" value="ECO:0007669"/>
    <property type="project" value="UniProtKB-KW"/>
</dbReference>
<dbReference type="GO" id="GO:0080164">
    <property type="term" value="P:regulation of nitric oxide metabolic process"/>
    <property type="evidence" value="ECO:0007669"/>
    <property type="project" value="TreeGrafter"/>
</dbReference>
<organism evidence="5 6">
    <name type="scientific">Pelagibacterium luteolum</name>
    <dbReference type="NCBI Taxonomy" id="440168"/>
    <lineage>
        <taxon>Bacteria</taxon>
        <taxon>Pseudomonadati</taxon>
        <taxon>Pseudomonadota</taxon>
        <taxon>Alphaproteobacteria</taxon>
        <taxon>Hyphomicrobiales</taxon>
        <taxon>Devosiaceae</taxon>
        <taxon>Pelagibacterium</taxon>
    </lineage>
</organism>
<comment type="cofactor">
    <cofactor evidence="1">
        <name>Zn(2+)</name>
        <dbReference type="ChEBI" id="CHEBI:29105"/>
    </cofactor>
</comment>
<dbReference type="GO" id="GO:0008237">
    <property type="term" value="F:metallopeptidase activity"/>
    <property type="evidence" value="ECO:0007669"/>
    <property type="project" value="UniProtKB-KW"/>
</dbReference>
<name>A0A1G7TCY4_9HYPH</name>
<sequence length="621" mass="67679">MTAKRKPTPQKNRPLAETIAAALENGEALRCDLGRGARLHIDRALPFLVIHRLDRVREAARAVASANASYLLFRNQSEARAIIAQVSAAMTEKFGAFLVIEIGELEKDHLAEDAAHLPPFEIELAASEDDATQSALAAMATAIQSTDVKFRLPQVSKSALATGKSAPLVARLTDLPALHVAFAPIYRAPDADTVYPDLRERVIENMVDSLLQASAAFARKTGAMKPATHRALGRQVFIDTVTRADRAIDEVAQSFDFLLSVTPINARPAHEQFVESGCKRTPRFLYRPLTASVDRQKRALYSIDLDRFEDPVLSRLYEEKRQELDLQLSMIASRETPRFREFGRALYGSIEPSLLKAAKSILDKCGPGSATDTTQVGTALVKKRADAMIAAYAGDDPTFNAAIELRDDLPSGMMVTGRRLLISNGMSMPKGRVEALLSHEVGVHLLTYFNGSAQGLRLFRSGLAGYEGLQEGLAVLAEYLVGGMTPARLRLIAARVIACSMMLDGAPFQTTFNAMTRDYGFSQSTAFTLTLRVYRGGGLAKDAVYLRGLLEILAHLEGGGSLDPFWMGKVAASHFPVMQELGGRGLLKSPRILPRFLTQKGASERLEKARAGLSPLDMINA</sequence>
<evidence type="ECO:0000256" key="1">
    <source>
        <dbReference type="ARBA" id="ARBA00001947"/>
    </source>
</evidence>
<keyword evidence="6" id="KW-1185">Reference proteome</keyword>
<proteinExistence type="predicted"/>
<evidence type="ECO:0000313" key="5">
    <source>
        <dbReference type="EMBL" id="SDG33095.1"/>
    </source>
</evidence>
<dbReference type="SMART" id="SM01154">
    <property type="entry name" value="DUF1704"/>
    <property type="match status" value="1"/>
</dbReference>
<keyword evidence="4" id="KW-0482">Metalloprotease</keyword>
<dbReference type="OrthoDB" id="9785840at2"/>
<dbReference type="PANTHER" id="PTHR31817">
    <property type="match status" value="1"/>
</dbReference>
<protein>
    <recommendedName>
        <fullName evidence="7">Flavohemoglobin expression-modulating QEGLA motif protein</fullName>
    </recommendedName>
</protein>
<dbReference type="InterPro" id="IPR012656">
    <property type="entry name" value="CHP02421_QEGLA"/>
</dbReference>
<accession>A0A1G7TCY4</accession>
<dbReference type="RefSeq" id="WP_090592307.1">
    <property type="nucleotide sequence ID" value="NZ_FNCS01000002.1"/>
</dbReference>
<dbReference type="Pfam" id="PF08014">
    <property type="entry name" value="MATCAP"/>
    <property type="match status" value="1"/>
</dbReference>
<dbReference type="EMBL" id="FNCS01000002">
    <property type="protein sequence ID" value="SDG33095.1"/>
    <property type="molecule type" value="Genomic_DNA"/>
</dbReference>
<dbReference type="Proteomes" id="UP000199495">
    <property type="component" value="Unassembled WGS sequence"/>
</dbReference>